<dbReference type="AlphaFoldDB" id="I3EI78"/>
<name>I3EI78_NEMP3</name>
<keyword evidence="1" id="KW-1133">Transmembrane helix</keyword>
<evidence type="ECO:0000313" key="3">
    <source>
        <dbReference type="Proteomes" id="UP000002872"/>
    </source>
</evidence>
<protein>
    <submittedName>
        <fullName evidence="2">Uncharacterized protein</fullName>
    </submittedName>
</protein>
<dbReference type="InParanoid" id="I3EI78"/>
<accession>I3EI78</accession>
<evidence type="ECO:0000313" key="2">
    <source>
        <dbReference type="EMBL" id="EIJ88925.1"/>
    </source>
</evidence>
<keyword evidence="3" id="KW-1185">Reference proteome</keyword>
<gene>
    <name evidence="2" type="ORF">NEQG_00744</name>
</gene>
<dbReference type="VEuPathDB" id="MicrosporidiaDB:NEQG_00744"/>
<dbReference type="HOGENOM" id="CLU_765243_0_0_1"/>
<keyword evidence="1" id="KW-0812">Transmembrane</keyword>
<proteinExistence type="predicted"/>
<evidence type="ECO:0000256" key="1">
    <source>
        <dbReference type="SAM" id="Phobius"/>
    </source>
</evidence>
<dbReference type="OrthoDB" id="10409619at2759"/>
<organism evidence="2 3">
    <name type="scientific">Nematocida parisii (strain ERTm3)</name>
    <name type="common">Nematode killer fungus</name>
    <dbReference type="NCBI Taxonomy" id="935791"/>
    <lineage>
        <taxon>Eukaryota</taxon>
        <taxon>Fungi</taxon>
        <taxon>Fungi incertae sedis</taxon>
        <taxon>Microsporidia</taxon>
        <taxon>Nematocida</taxon>
    </lineage>
</organism>
<sequence>MDRLVYRVNNDSVKSLCDNVFDSLTDLSCSDLSNPVIILGLLKKIDFYILEPANYILKYTKGHPSQNEITLVENTTDDELNIKNYKSLYLFILLNAVRKKLTETIINTHSVINKELHEYFIIKNKIKHSTEYNTHSVISTELNLKKENILKIIKEELLSALNISYNDHKVKSTGNENIIITSTEDNTHSVISDSNIEHNTHSVINNQDILTTEDNTHSVTSDSNIEHNTHSVISDSTMPSALLNMHSTESDSTASCTEYITHSPITSGTNTESEYIMPIEVDDSYFEEKKQKTTKNEELLKKENINLIIHKNNGKTKNTIKNTDNEIIIFLLLVIMFILISSAYICRETLFGYIRPTYYIFE</sequence>
<keyword evidence="1" id="KW-0472">Membrane</keyword>
<feature type="transmembrane region" description="Helical" evidence="1">
    <location>
        <begin position="327"/>
        <end position="346"/>
    </location>
</feature>
<reference evidence="2" key="1">
    <citation type="submission" date="2011-01" db="EMBL/GenBank/DDBJ databases">
        <title>The Genome Sequence of Nematocida parisii strain ERTm3.</title>
        <authorList>
            <consortium name="The Broad Institute Genome Sequencing Platform"/>
            <consortium name="The Broad Institute Genome Sequencing Center for Infectious Disease"/>
            <person name="Cuomo C."/>
            <person name="Troemel E."/>
            <person name="Young S.K."/>
            <person name="Zeng Q."/>
            <person name="Gargeya S."/>
            <person name="Fitzgerald M."/>
            <person name="Haas B."/>
            <person name="Abouelleil A."/>
            <person name="Alvarado L."/>
            <person name="Arachchi H.M."/>
            <person name="Berlin A."/>
            <person name="Chapman S.B."/>
            <person name="Gearin G."/>
            <person name="Goldberg J."/>
            <person name="Griggs A."/>
            <person name="Gujja S."/>
            <person name="Hansen M."/>
            <person name="Heiman D."/>
            <person name="Howarth C."/>
            <person name="Larimer J."/>
            <person name="Lui A."/>
            <person name="MacDonald P.J.P."/>
            <person name="McCowen C."/>
            <person name="Montmayeur A."/>
            <person name="Murphy C."/>
            <person name="Neiman D."/>
            <person name="Pearson M."/>
            <person name="Priest M."/>
            <person name="Roberts A."/>
            <person name="Saif S."/>
            <person name="Shea T."/>
            <person name="Sisk P."/>
            <person name="Stolte C."/>
            <person name="Sykes S."/>
            <person name="Wortman J."/>
            <person name="Nusbaum C."/>
            <person name="Birren B."/>
        </authorList>
    </citation>
    <scope>NUCLEOTIDE SEQUENCE</scope>
    <source>
        <strain evidence="2">ERTm3</strain>
    </source>
</reference>
<dbReference type="EMBL" id="GL870877">
    <property type="protein sequence ID" value="EIJ88925.1"/>
    <property type="molecule type" value="Genomic_DNA"/>
</dbReference>
<dbReference type="Proteomes" id="UP000002872">
    <property type="component" value="Unassembled WGS sequence"/>
</dbReference>